<keyword evidence="5" id="KW-0378">Hydrolase</keyword>
<reference evidence="6" key="1">
    <citation type="submission" date="2019-01" db="EMBL/GenBank/DDBJ databases">
        <title>Gri0909 isolated from a small marine red alga.</title>
        <authorList>
            <person name="Kim J."/>
            <person name="Jeong S.E."/>
            <person name="Jeon C.O."/>
        </authorList>
    </citation>
    <scope>NUCLEOTIDE SEQUENCE [LARGE SCALE GENOMIC DNA]</scope>
    <source>
        <strain evidence="6">Gri0909</strain>
    </source>
</reference>
<evidence type="ECO:0000256" key="4">
    <source>
        <dbReference type="ARBA" id="ARBA00047684"/>
    </source>
</evidence>
<dbReference type="Pfam" id="PF04115">
    <property type="entry name" value="Ureidogly_lyase"/>
    <property type="match status" value="1"/>
</dbReference>
<keyword evidence="2" id="KW-0659">Purine metabolism</keyword>
<dbReference type="Gene3D" id="2.60.120.480">
    <property type="entry name" value="Ureidoglycolate hydrolase"/>
    <property type="match status" value="1"/>
</dbReference>
<evidence type="ECO:0000313" key="5">
    <source>
        <dbReference type="EMBL" id="RVU33755.1"/>
    </source>
</evidence>
<comment type="caution">
    <text evidence="5">The sequence shown here is derived from an EMBL/GenBank/DDBJ whole genome shotgun (WGS) entry which is preliminary data.</text>
</comment>
<dbReference type="InterPro" id="IPR007247">
    <property type="entry name" value="Ureidogly_lyase"/>
</dbReference>
<comment type="catalytic activity">
    <reaction evidence="4">
        <text>(S)-ureidoglycolate = urea + glyoxylate</text>
        <dbReference type="Rhea" id="RHEA:11304"/>
        <dbReference type="ChEBI" id="CHEBI:16199"/>
        <dbReference type="ChEBI" id="CHEBI:36655"/>
        <dbReference type="ChEBI" id="CHEBI:57296"/>
        <dbReference type="EC" id="4.3.2.3"/>
    </reaction>
</comment>
<dbReference type="EMBL" id="SADE01000004">
    <property type="protein sequence ID" value="RVU33755.1"/>
    <property type="molecule type" value="Genomic_DNA"/>
</dbReference>
<dbReference type="CDD" id="cd20298">
    <property type="entry name" value="cupin_UAH"/>
    <property type="match status" value="1"/>
</dbReference>
<dbReference type="InterPro" id="IPR024060">
    <property type="entry name" value="Ureidoglycolate_lyase_dom_sf"/>
</dbReference>
<dbReference type="InterPro" id="IPR011051">
    <property type="entry name" value="RmlC_Cupin_sf"/>
</dbReference>
<protein>
    <submittedName>
        <fullName evidence="5">Ureidoglycolate hydrolase</fullName>
    </submittedName>
</protein>
<gene>
    <name evidence="5" type="ORF">EOI86_21660</name>
</gene>
<evidence type="ECO:0000256" key="2">
    <source>
        <dbReference type="ARBA" id="ARBA00022631"/>
    </source>
</evidence>
<comment type="subunit">
    <text evidence="1">Homodimer.</text>
</comment>
<dbReference type="PIRSF" id="PIRSF017306">
    <property type="entry name" value="Ureidogly_hydro"/>
    <property type="match status" value="1"/>
</dbReference>
<organism evidence="5 6">
    <name type="scientific">Hwanghaeella grinnelliae</name>
    <dbReference type="NCBI Taxonomy" id="2500179"/>
    <lineage>
        <taxon>Bacteria</taxon>
        <taxon>Pseudomonadati</taxon>
        <taxon>Pseudomonadota</taxon>
        <taxon>Alphaproteobacteria</taxon>
        <taxon>Rhodospirillales</taxon>
        <taxon>Rhodospirillaceae</taxon>
        <taxon>Hwanghaeella</taxon>
    </lineage>
</organism>
<sequence length="162" mass="17846">MVETILKPEPIDADRFRPFGDVFDAEGEPDMIINEGRCGRHHDKVRLDVGTGRAGISLFRTRAVEIPYALTVMERHPLGAQAFIPMSEDPFIVVVAEDDGGKPGMLHAFKTAPRQGVSYLPNTWHAPLIALRDDAVFAVIDRIGSGNNLQEFTYDTPVMVSG</sequence>
<dbReference type="RefSeq" id="WP_127767785.1">
    <property type="nucleotide sequence ID" value="NZ_SADE01000004.1"/>
</dbReference>
<dbReference type="GO" id="GO:0000256">
    <property type="term" value="P:allantoin catabolic process"/>
    <property type="evidence" value="ECO:0007669"/>
    <property type="project" value="InterPro"/>
</dbReference>
<accession>A0A3S2VMA7</accession>
<keyword evidence="6" id="KW-1185">Reference proteome</keyword>
<evidence type="ECO:0000256" key="3">
    <source>
        <dbReference type="ARBA" id="ARBA00023239"/>
    </source>
</evidence>
<dbReference type="AlphaFoldDB" id="A0A3S2VMA7"/>
<keyword evidence="3" id="KW-0456">Lyase</keyword>
<proteinExistence type="predicted"/>
<dbReference type="GO" id="GO:0006144">
    <property type="term" value="P:purine nucleobase metabolic process"/>
    <property type="evidence" value="ECO:0007669"/>
    <property type="project" value="UniProtKB-KW"/>
</dbReference>
<dbReference type="PANTHER" id="PTHR21221:SF1">
    <property type="entry name" value="UREIDOGLYCOLATE LYASE"/>
    <property type="match status" value="1"/>
</dbReference>
<dbReference type="Proteomes" id="UP000287447">
    <property type="component" value="Unassembled WGS sequence"/>
</dbReference>
<dbReference type="InterPro" id="IPR047233">
    <property type="entry name" value="UAH_cupin"/>
</dbReference>
<dbReference type="PANTHER" id="PTHR21221">
    <property type="entry name" value="UREIDOGLYCOLATE HYDROLASE"/>
    <property type="match status" value="1"/>
</dbReference>
<dbReference type="OrthoDB" id="9804602at2"/>
<dbReference type="GO" id="GO:0050385">
    <property type="term" value="F:ureidoglycolate lyase activity"/>
    <property type="evidence" value="ECO:0007669"/>
    <property type="project" value="UniProtKB-EC"/>
</dbReference>
<dbReference type="SUPFAM" id="SSF51182">
    <property type="entry name" value="RmlC-like cupins"/>
    <property type="match status" value="1"/>
</dbReference>
<evidence type="ECO:0000256" key="1">
    <source>
        <dbReference type="ARBA" id="ARBA00011738"/>
    </source>
</evidence>
<dbReference type="GO" id="GO:0004848">
    <property type="term" value="F:ureidoglycolate hydrolase activity"/>
    <property type="evidence" value="ECO:0007669"/>
    <property type="project" value="InterPro"/>
</dbReference>
<name>A0A3S2VMA7_9PROT</name>
<evidence type="ECO:0000313" key="6">
    <source>
        <dbReference type="Proteomes" id="UP000287447"/>
    </source>
</evidence>